<evidence type="ECO:0000313" key="1">
    <source>
        <dbReference type="EMBL" id="ORY68639.1"/>
    </source>
</evidence>
<name>A0A1Y2EAQ4_9PEZI</name>
<reference evidence="1 2" key="1">
    <citation type="submission" date="2016-07" db="EMBL/GenBank/DDBJ databases">
        <title>Pervasive Adenine N6-methylation of Active Genes in Fungi.</title>
        <authorList>
            <consortium name="DOE Joint Genome Institute"/>
            <person name="Mondo S.J."/>
            <person name="Dannebaum R.O."/>
            <person name="Kuo R.C."/>
            <person name="Labutti K."/>
            <person name="Haridas S."/>
            <person name="Kuo A."/>
            <person name="Salamov A."/>
            <person name="Ahrendt S.R."/>
            <person name="Lipzen A."/>
            <person name="Sullivan W."/>
            <person name="Andreopoulos W.B."/>
            <person name="Clum A."/>
            <person name="Lindquist E."/>
            <person name="Daum C."/>
            <person name="Ramamoorthy G.K."/>
            <person name="Gryganskyi A."/>
            <person name="Culley D."/>
            <person name="Magnuson J.K."/>
            <person name="James T.Y."/>
            <person name="O'Malley M.A."/>
            <person name="Stajich J.E."/>
            <person name="Spatafora J.W."/>
            <person name="Visel A."/>
            <person name="Grigoriev I.V."/>
        </authorList>
    </citation>
    <scope>NUCLEOTIDE SEQUENCE [LARGE SCALE GENOMIC DNA]</scope>
    <source>
        <strain evidence="1 2">CBS 129021</strain>
    </source>
</reference>
<sequence>MTSQSFGRSDTRRDKQYHKHNVYLTIVPELLRNEIPSSGIMGYIVTQPTLAHNGKAILPLQGSPNQEEGSRQCVNAASGVARVIRGTLLRPREGLLRSVVSATRTCPKHQPSKSEANQGILDIADIPLASIRRPPDKLDRSLYLVRFFHEDWVSATLIDQGRSQGPGLADERRNSPINLLEILPSPQCQFCLWHVECLHHVIGDRRGNNNMTGVFVVVGSGTKSITNAVIRVERPGHVGCDMQVWQMGGQRQILKTRELSFQAVVDELPITADVSSAFAAQSALDSVECGRAAAIGWIGPL</sequence>
<proteinExistence type="predicted"/>
<dbReference type="EMBL" id="MCFJ01000003">
    <property type="protein sequence ID" value="ORY68639.1"/>
    <property type="molecule type" value="Genomic_DNA"/>
</dbReference>
<dbReference type="GeneID" id="63774278"/>
<dbReference type="Proteomes" id="UP000193689">
    <property type="component" value="Unassembled WGS sequence"/>
</dbReference>
<dbReference type="AlphaFoldDB" id="A0A1Y2EAQ4"/>
<accession>A0A1Y2EAQ4</accession>
<protein>
    <submittedName>
        <fullName evidence="1">Uncharacterized protein</fullName>
    </submittedName>
</protein>
<keyword evidence="2" id="KW-1185">Reference proteome</keyword>
<organism evidence="1 2">
    <name type="scientific">Pseudomassariella vexata</name>
    <dbReference type="NCBI Taxonomy" id="1141098"/>
    <lineage>
        <taxon>Eukaryota</taxon>
        <taxon>Fungi</taxon>
        <taxon>Dikarya</taxon>
        <taxon>Ascomycota</taxon>
        <taxon>Pezizomycotina</taxon>
        <taxon>Sordariomycetes</taxon>
        <taxon>Xylariomycetidae</taxon>
        <taxon>Amphisphaeriales</taxon>
        <taxon>Pseudomassariaceae</taxon>
        <taxon>Pseudomassariella</taxon>
    </lineage>
</organism>
<comment type="caution">
    <text evidence="1">The sequence shown here is derived from an EMBL/GenBank/DDBJ whole genome shotgun (WGS) entry which is preliminary data.</text>
</comment>
<dbReference type="RefSeq" id="XP_040718926.1">
    <property type="nucleotide sequence ID" value="XM_040858066.1"/>
</dbReference>
<evidence type="ECO:0000313" key="2">
    <source>
        <dbReference type="Proteomes" id="UP000193689"/>
    </source>
</evidence>
<dbReference type="InParanoid" id="A0A1Y2EAQ4"/>
<gene>
    <name evidence="1" type="ORF">BCR38DRAFT_406557</name>
</gene>